<accession>A0A1I2ACD6</accession>
<feature type="compositionally biased region" description="Basic residues" evidence="1">
    <location>
        <begin position="169"/>
        <end position="190"/>
    </location>
</feature>
<reference evidence="3" key="1">
    <citation type="submission" date="2016-10" db="EMBL/GenBank/DDBJ databases">
        <authorList>
            <person name="Varghese N."/>
            <person name="Submissions S."/>
        </authorList>
    </citation>
    <scope>NUCLEOTIDE SEQUENCE [LARGE SCALE GENOMIC DNA]</scope>
    <source>
        <strain evidence="3">CGMCC 1.10784</strain>
    </source>
</reference>
<evidence type="ECO:0000313" key="2">
    <source>
        <dbReference type="EMBL" id="SFE41469.1"/>
    </source>
</evidence>
<dbReference type="OrthoDB" id="1650379at2"/>
<feature type="compositionally biased region" description="Low complexity" evidence="1">
    <location>
        <begin position="198"/>
        <end position="210"/>
    </location>
</feature>
<gene>
    <name evidence="2" type="ORF">SAMN05216378_3037</name>
</gene>
<keyword evidence="3" id="KW-1185">Reference proteome</keyword>
<dbReference type="RefSeq" id="WP_091186501.1">
    <property type="nucleotide sequence ID" value="NZ_FOMT01000003.1"/>
</dbReference>
<organism evidence="2 3">
    <name type="scientific">Paenibacillus catalpae</name>
    <dbReference type="NCBI Taxonomy" id="1045775"/>
    <lineage>
        <taxon>Bacteria</taxon>
        <taxon>Bacillati</taxon>
        <taxon>Bacillota</taxon>
        <taxon>Bacilli</taxon>
        <taxon>Bacillales</taxon>
        <taxon>Paenibacillaceae</taxon>
        <taxon>Paenibacillus</taxon>
    </lineage>
</organism>
<proteinExistence type="predicted"/>
<dbReference type="InterPro" id="IPR009370">
    <property type="entry name" value="YutD-like"/>
</dbReference>
<sequence length="233" mass="25963">MIQIGGKIYELIHENRNGWNADAFKDRYSEVLERYDFIIGDWGYSQLRLKGFFRDNHMKATKDSAYSGMSDYINEYCNFGCPYFVLEKTGTIKKSTDDEEAGEEQDAALKQDTYVQEKMDAEDEQDAAAASLADAVLAGAAAAARESAAAGRGSARNAEDSQQQPARQQGHRGGRDQHRRSYRPNGKKPIKSSANKDVAAASEQAAVHAQPSQKPRDRDKNKEHHKEQGSRQS</sequence>
<evidence type="ECO:0000256" key="1">
    <source>
        <dbReference type="SAM" id="MobiDB-lite"/>
    </source>
</evidence>
<name>A0A1I2ACD6_9BACL</name>
<dbReference type="Proteomes" id="UP000198855">
    <property type="component" value="Unassembled WGS sequence"/>
</dbReference>
<protein>
    <submittedName>
        <fullName evidence="2">Uncharacterized protein YutD</fullName>
    </submittedName>
</protein>
<dbReference type="InterPro" id="IPR038141">
    <property type="entry name" value="YutD-like_sf"/>
</dbReference>
<feature type="compositionally biased region" description="Basic and acidic residues" evidence="1">
    <location>
        <begin position="214"/>
        <end position="233"/>
    </location>
</feature>
<evidence type="ECO:0000313" key="3">
    <source>
        <dbReference type="Proteomes" id="UP000198855"/>
    </source>
</evidence>
<dbReference type="Pfam" id="PF06265">
    <property type="entry name" value="YutD-like"/>
    <property type="match status" value="1"/>
</dbReference>
<dbReference type="Gene3D" id="3.50.4.20">
    <property type="match status" value="1"/>
</dbReference>
<feature type="region of interest" description="Disordered" evidence="1">
    <location>
        <begin position="148"/>
        <end position="233"/>
    </location>
</feature>
<dbReference type="STRING" id="1045775.SAMN05216378_3037"/>
<dbReference type="EMBL" id="FOMT01000003">
    <property type="protein sequence ID" value="SFE41469.1"/>
    <property type="molecule type" value="Genomic_DNA"/>
</dbReference>
<dbReference type="AlphaFoldDB" id="A0A1I2ACD6"/>